<dbReference type="InterPro" id="IPR013762">
    <property type="entry name" value="Integrase-like_cat_sf"/>
</dbReference>
<dbReference type="AlphaFoldDB" id="A0A0B3S1L7"/>
<dbReference type="Gene3D" id="1.10.443.10">
    <property type="entry name" value="Intergrase catalytic core"/>
    <property type="match status" value="1"/>
</dbReference>
<dbReference type="OrthoDB" id="7222937at2"/>
<dbReference type="InterPro" id="IPR011010">
    <property type="entry name" value="DNA_brk_join_enz"/>
</dbReference>
<protein>
    <submittedName>
        <fullName evidence="3">Phage integrase</fullName>
    </submittedName>
</protein>
<dbReference type="EMBL" id="JSUQ01000026">
    <property type="protein sequence ID" value="KHQ50506.1"/>
    <property type="molecule type" value="Genomic_DNA"/>
</dbReference>
<dbReference type="PATRIC" id="fig|1515334.3.peg.5043"/>
<evidence type="ECO:0000313" key="4">
    <source>
        <dbReference type="Proteomes" id="UP000030960"/>
    </source>
</evidence>
<accession>A0A0B3S1L7</accession>
<gene>
    <name evidence="3" type="ORF">OA50_05017</name>
</gene>
<dbReference type="GO" id="GO:0015074">
    <property type="term" value="P:DNA integration"/>
    <property type="evidence" value="ECO:0007669"/>
    <property type="project" value="InterPro"/>
</dbReference>
<dbReference type="GO" id="GO:0006310">
    <property type="term" value="P:DNA recombination"/>
    <property type="evidence" value="ECO:0007669"/>
    <property type="project" value="UniProtKB-KW"/>
</dbReference>
<name>A0A0B3S1L7_9RHOB</name>
<feature type="domain" description="DUF6538" evidence="2">
    <location>
        <begin position="4"/>
        <end position="60"/>
    </location>
</feature>
<dbReference type="RefSeq" id="WP_043146168.1">
    <property type="nucleotide sequence ID" value="NZ_JSUQ01000026.1"/>
</dbReference>
<keyword evidence="1" id="KW-0233">DNA recombination</keyword>
<dbReference type="Pfam" id="PF20172">
    <property type="entry name" value="DUF6538"/>
    <property type="match status" value="1"/>
</dbReference>
<organism evidence="3 4">
    <name type="scientific">Mameliella alba</name>
    <dbReference type="NCBI Taxonomy" id="561184"/>
    <lineage>
        <taxon>Bacteria</taxon>
        <taxon>Pseudomonadati</taxon>
        <taxon>Pseudomonadota</taxon>
        <taxon>Alphaproteobacteria</taxon>
        <taxon>Rhodobacterales</taxon>
        <taxon>Roseobacteraceae</taxon>
        <taxon>Mameliella</taxon>
    </lineage>
</organism>
<evidence type="ECO:0000313" key="3">
    <source>
        <dbReference type="EMBL" id="KHQ50506.1"/>
    </source>
</evidence>
<evidence type="ECO:0000256" key="1">
    <source>
        <dbReference type="ARBA" id="ARBA00023172"/>
    </source>
</evidence>
<evidence type="ECO:0000259" key="2">
    <source>
        <dbReference type="Pfam" id="PF20172"/>
    </source>
</evidence>
<dbReference type="GO" id="GO:0003677">
    <property type="term" value="F:DNA binding"/>
    <property type="evidence" value="ECO:0007669"/>
    <property type="project" value="InterPro"/>
</dbReference>
<proteinExistence type="predicted"/>
<comment type="caution">
    <text evidence="3">The sequence shown here is derived from an EMBL/GenBank/DDBJ whole genome shotgun (WGS) entry which is preliminary data.</text>
</comment>
<dbReference type="InterPro" id="IPR046668">
    <property type="entry name" value="DUF6538"/>
</dbReference>
<sequence length="441" mass="49885">MAGLIKRGTTWHLRMRVPKRYRAVAGRNEIHRSLETDSERRARELLPDVKAKLLAELDQMTVIKERPEEADAYRAAQKIAQARGFAYRPLSDLLEAPLEDVLERVEASSADPATETAKALLGAVEEPALRLSGLVEEVERIAAHDNRYKSDNQMRLWRNPRKRAAANLQAALGGKDVLVSEIDHAAALKHKAWWQKKIAAENLSMESANKDFANMAGMLRRYYESIAQPDPPYPYHRVSLKDRHKAESRKLEIPVDWITEKWFEPGAFDGTNDEARDILLISVETGCRQSEICDLPPEAIVLDHPIPHLRLKFEEGENRREIKNTSSVREVPLVGVALAAAKRHPDGFPRYRGKSGYSATMNNYLRNNGLLPSPAHTIGGVRHTWESRILAETKRMDVSGEMMGHSVKQIRNRPVYGDATPLEKRHALAKKVMLSVPRHLK</sequence>
<reference evidence="3 4" key="1">
    <citation type="submission" date="2014-10" db="EMBL/GenBank/DDBJ databases">
        <title>Genome sequence of Ponticoccus sp. strain UMTAT08 isolated from clonal culture of toxic dinoflagellate Alexandrium tamiyavanichii.</title>
        <authorList>
            <person name="Gan H.Y."/>
            <person name="Muhd D.-D."/>
            <person name="Mohd Noor M.E."/>
            <person name="Yeong Y.S."/>
            <person name="Usup G."/>
        </authorList>
    </citation>
    <scope>NUCLEOTIDE SEQUENCE [LARGE SCALE GENOMIC DNA]</scope>
    <source>
        <strain evidence="3 4">UMTAT08</strain>
    </source>
</reference>
<dbReference type="SUPFAM" id="SSF56349">
    <property type="entry name" value="DNA breaking-rejoining enzymes"/>
    <property type="match status" value="1"/>
</dbReference>
<keyword evidence="4" id="KW-1185">Reference proteome</keyword>
<dbReference type="Proteomes" id="UP000030960">
    <property type="component" value="Unassembled WGS sequence"/>
</dbReference>